<dbReference type="PANTHER" id="PTHR30560">
    <property type="entry name" value="TRIGGER FACTOR CHAPERONE AND PEPTIDYL-PROLYL CIS/TRANS ISOMERASE"/>
    <property type="match status" value="1"/>
</dbReference>
<sequence length="434" mass="48537">MQVSVEATGALERKMTVAVPAERVDQEVQKRLQSLSRTVNLPGFRPGKVPARVVANKYGSKVRQEVMDEVTRSSFYEALTAEKLQPAGMPIFEPKPTSESDNIEFTATFEVYPDVELASFEGVSVERPAAEIAETDIDGMIDKMRRQRVEWEEVDRAAKTEDQLVVDFVGSVDGEKFAGGEGENVTLVLGSSTFIPGFEDQLVGRSKGDETTVNVTFPEGYQAAELAGKAAEFAVTIQSVSEAKLPEIDEEFARNFGIENLDDLRSELSKSMQYELDQAIKGKTKQAVMDMLFENNSLELPKSLVDDEINALMNQMKANLSKQGVPVEGLDMVDGKMYEDQARRRVTLSLLISEIVKSNDLKAAPEKIRETVETVASTYDTPDEVVKWYYAERERLGQIESVVLEEMVVDWVLDKIQVEDQKTTFETLMERPKQ</sequence>
<dbReference type="PANTHER" id="PTHR30560:SF3">
    <property type="entry name" value="TRIGGER FACTOR-LIKE PROTEIN TIG, CHLOROPLASTIC"/>
    <property type="match status" value="1"/>
</dbReference>
<dbReference type="PIRSF" id="PIRSF003095">
    <property type="entry name" value="Trigger_factor"/>
    <property type="match status" value="1"/>
</dbReference>
<evidence type="ECO:0000256" key="5">
    <source>
        <dbReference type="ARBA" id="ARBA00023186"/>
    </source>
</evidence>
<dbReference type="Pfam" id="PF05698">
    <property type="entry name" value="Trigger_C"/>
    <property type="match status" value="1"/>
</dbReference>
<keyword evidence="8" id="KW-0132">Cell division</keyword>
<protein>
    <recommendedName>
        <fullName evidence="3">peptidylprolyl isomerase</fullName>
        <ecNumber evidence="3">5.2.1.8</ecNumber>
    </recommendedName>
</protein>
<dbReference type="SUPFAM" id="SSF102735">
    <property type="entry name" value="Trigger factor ribosome-binding domain"/>
    <property type="match status" value="1"/>
</dbReference>
<accession>A0A3B0YWC0</accession>
<dbReference type="InterPro" id="IPR008880">
    <property type="entry name" value="Trigger_fac_C"/>
</dbReference>
<dbReference type="GO" id="GO:0015031">
    <property type="term" value="P:protein transport"/>
    <property type="evidence" value="ECO:0007669"/>
    <property type="project" value="InterPro"/>
</dbReference>
<keyword evidence="8" id="KW-0131">Cell cycle</keyword>
<dbReference type="InterPro" id="IPR001179">
    <property type="entry name" value="PPIase_FKBP_dom"/>
</dbReference>
<dbReference type="AlphaFoldDB" id="A0A3B0YWC0"/>
<evidence type="ECO:0000256" key="4">
    <source>
        <dbReference type="ARBA" id="ARBA00023110"/>
    </source>
</evidence>
<dbReference type="InterPro" id="IPR036611">
    <property type="entry name" value="Trigger_fac_ribosome-bd_sf"/>
</dbReference>
<dbReference type="EMBL" id="UOFQ01000022">
    <property type="protein sequence ID" value="VAW85308.1"/>
    <property type="molecule type" value="Genomic_DNA"/>
</dbReference>
<dbReference type="GO" id="GO:0043022">
    <property type="term" value="F:ribosome binding"/>
    <property type="evidence" value="ECO:0007669"/>
    <property type="project" value="TreeGrafter"/>
</dbReference>
<evidence type="ECO:0000259" key="7">
    <source>
        <dbReference type="PROSITE" id="PS50059"/>
    </source>
</evidence>
<dbReference type="GO" id="GO:0043335">
    <property type="term" value="P:protein unfolding"/>
    <property type="evidence" value="ECO:0007669"/>
    <property type="project" value="TreeGrafter"/>
</dbReference>
<dbReference type="InterPro" id="IPR005215">
    <property type="entry name" value="Trig_fac"/>
</dbReference>
<keyword evidence="5" id="KW-0143">Chaperone</keyword>
<dbReference type="Gene3D" id="1.10.3120.10">
    <property type="entry name" value="Trigger factor, C-terminal domain"/>
    <property type="match status" value="1"/>
</dbReference>
<dbReference type="Pfam" id="PF05697">
    <property type="entry name" value="Trigger_N"/>
    <property type="match status" value="1"/>
</dbReference>
<dbReference type="EC" id="5.2.1.8" evidence="3"/>
<evidence type="ECO:0000256" key="2">
    <source>
        <dbReference type="ARBA" id="ARBA00005464"/>
    </source>
</evidence>
<evidence type="ECO:0000313" key="8">
    <source>
        <dbReference type="EMBL" id="VAW85308.1"/>
    </source>
</evidence>
<keyword evidence="6 8" id="KW-0413">Isomerase</keyword>
<dbReference type="SUPFAM" id="SSF109998">
    <property type="entry name" value="Triger factor/SurA peptide-binding domain-like"/>
    <property type="match status" value="1"/>
</dbReference>
<dbReference type="Gene3D" id="3.30.70.1050">
    <property type="entry name" value="Trigger factor ribosome-binding domain"/>
    <property type="match status" value="1"/>
</dbReference>
<name>A0A3B0YWC0_9ZZZZ</name>
<dbReference type="GO" id="GO:0051083">
    <property type="term" value="P:'de novo' cotranslational protein folding"/>
    <property type="evidence" value="ECO:0007669"/>
    <property type="project" value="TreeGrafter"/>
</dbReference>
<organism evidence="8">
    <name type="scientific">hydrothermal vent metagenome</name>
    <dbReference type="NCBI Taxonomy" id="652676"/>
    <lineage>
        <taxon>unclassified sequences</taxon>
        <taxon>metagenomes</taxon>
        <taxon>ecological metagenomes</taxon>
    </lineage>
</organism>
<dbReference type="GO" id="GO:0051301">
    <property type="term" value="P:cell division"/>
    <property type="evidence" value="ECO:0007669"/>
    <property type="project" value="UniProtKB-KW"/>
</dbReference>
<dbReference type="PROSITE" id="PS50059">
    <property type="entry name" value="FKBP_PPIASE"/>
    <property type="match status" value="1"/>
</dbReference>
<evidence type="ECO:0000256" key="1">
    <source>
        <dbReference type="ARBA" id="ARBA00000971"/>
    </source>
</evidence>
<dbReference type="InterPro" id="IPR046357">
    <property type="entry name" value="PPIase_dom_sf"/>
</dbReference>
<dbReference type="FunFam" id="3.10.50.40:FF:000001">
    <property type="entry name" value="Trigger factor"/>
    <property type="match status" value="1"/>
</dbReference>
<proteinExistence type="inferred from homology"/>
<comment type="catalytic activity">
    <reaction evidence="1">
        <text>[protein]-peptidylproline (omega=180) = [protein]-peptidylproline (omega=0)</text>
        <dbReference type="Rhea" id="RHEA:16237"/>
        <dbReference type="Rhea" id="RHEA-COMP:10747"/>
        <dbReference type="Rhea" id="RHEA-COMP:10748"/>
        <dbReference type="ChEBI" id="CHEBI:83833"/>
        <dbReference type="ChEBI" id="CHEBI:83834"/>
        <dbReference type="EC" id="5.2.1.8"/>
    </reaction>
</comment>
<dbReference type="GO" id="GO:0003755">
    <property type="term" value="F:peptidyl-prolyl cis-trans isomerase activity"/>
    <property type="evidence" value="ECO:0007669"/>
    <property type="project" value="UniProtKB-KW"/>
</dbReference>
<dbReference type="InterPro" id="IPR037041">
    <property type="entry name" value="Trigger_fac_C_sf"/>
</dbReference>
<dbReference type="InterPro" id="IPR027304">
    <property type="entry name" value="Trigger_fact/SurA_dom_sf"/>
</dbReference>
<keyword evidence="4" id="KW-0697">Rotamase</keyword>
<gene>
    <name evidence="8" type="ORF">MNBD_GAMMA17-567</name>
</gene>
<reference evidence="8" key="1">
    <citation type="submission" date="2018-06" db="EMBL/GenBank/DDBJ databases">
        <authorList>
            <person name="Zhirakovskaya E."/>
        </authorList>
    </citation>
    <scope>NUCLEOTIDE SEQUENCE</scope>
</reference>
<dbReference type="Gene3D" id="3.10.50.40">
    <property type="match status" value="1"/>
</dbReference>
<dbReference type="GO" id="GO:0044183">
    <property type="term" value="F:protein folding chaperone"/>
    <property type="evidence" value="ECO:0007669"/>
    <property type="project" value="TreeGrafter"/>
</dbReference>
<evidence type="ECO:0000256" key="6">
    <source>
        <dbReference type="ARBA" id="ARBA00023235"/>
    </source>
</evidence>
<dbReference type="Pfam" id="PF00254">
    <property type="entry name" value="FKBP_C"/>
    <property type="match status" value="1"/>
</dbReference>
<evidence type="ECO:0000256" key="3">
    <source>
        <dbReference type="ARBA" id="ARBA00013194"/>
    </source>
</evidence>
<comment type="similarity">
    <text evidence="2">Belongs to the FKBP-type PPIase family. Tig subfamily.</text>
</comment>
<dbReference type="InterPro" id="IPR008881">
    <property type="entry name" value="Trigger_fac_ribosome-bd_bac"/>
</dbReference>
<dbReference type="HAMAP" id="MF_00303">
    <property type="entry name" value="Trigger_factor_Tig"/>
    <property type="match status" value="1"/>
</dbReference>
<dbReference type="NCBIfam" id="TIGR00115">
    <property type="entry name" value="tig"/>
    <property type="match status" value="1"/>
</dbReference>
<dbReference type="SUPFAM" id="SSF54534">
    <property type="entry name" value="FKBP-like"/>
    <property type="match status" value="1"/>
</dbReference>
<feature type="domain" description="PPIase FKBP-type" evidence="7">
    <location>
        <begin position="161"/>
        <end position="246"/>
    </location>
</feature>